<evidence type="ECO:0000313" key="2">
    <source>
        <dbReference type="EMBL" id="TPR10749.1"/>
    </source>
</evidence>
<dbReference type="AlphaFoldDB" id="A0A254TZN6"/>
<dbReference type="VEuPathDB" id="FungiDB:ASPNIDRAFT2_1175783"/>
<accession>A0A254TZN6</accession>
<evidence type="ECO:0000256" key="1">
    <source>
        <dbReference type="SAM" id="MobiDB-lite"/>
    </source>
</evidence>
<organism evidence="2 3">
    <name type="scientific">Aspergillus niger</name>
    <dbReference type="NCBI Taxonomy" id="5061"/>
    <lineage>
        <taxon>Eukaryota</taxon>
        <taxon>Fungi</taxon>
        <taxon>Dikarya</taxon>
        <taxon>Ascomycota</taxon>
        <taxon>Pezizomycotina</taxon>
        <taxon>Eurotiomycetes</taxon>
        <taxon>Eurotiomycetidae</taxon>
        <taxon>Eurotiales</taxon>
        <taxon>Aspergillaceae</taxon>
        <taxon>Aspergillus</taxon>
        <taxon>Aspergillus subgen. Circumdati</taxon>
    </lineage>
</organism>
<feature type="compositionally biased region" description="Basic and acidic residues" evidence="1">
    <location>
        <begin position="72"/>
        <end position="86"/>
    </location>
</feature>
<feature type="compositionally biased region" description="Polar residues" evidence="1">
    <location>
        <begin position="130"/>
        <end position="142"/>
    </location>
</feature>
<dbReference type="EMBL" id="NKJJ02000012">
    <property type="protein sequence ID" value="TPR10749.1"/>
    <property type="molecule type" value="Genomic_DNA"/>
</dbReference>
<comment type="caution">
    <text evidence="2">The sequence shown here is derived from an EMBL/GenBank/DDBJ whole genome shotgun (WGS) entry which is preliminary data.</text>
</comment>
<dbReference type="Proteomes" id="UP000197666">
    <property type="component" value="Unassembled WGS sequence"/>
</dbReference>
<protein>
    <submittedName>
        <fullName evidence="2">Uncharacterized protein</fullName>
    </submittedName>
</protein>
<reference evidence="3" key="1">
    <citation type="submission" date="2018-10" db="EMBL/GenBank/DDBJ databases">
        <title>FDA dAtabase for Regulatory Grade micrObial Sequences (FDA-ARGOS): Supporting development and validation of Infectious Disease Dx tests.</title>
        <authorList>
            <person name="Kerrigan L."/>
            <person name="Tallon L."/>
            <person name="Sadzewicz L."/>
            <person name="Sengamalay N."/>
            <person name="Ott S."/>
            <person name="Godinez A."/>
            <person name="Nagaraj S."/>
            <person name="Vavikolanu K."/>
            <person name="Nadendla S."/>
            <person name="George J."/>
            <person name="Sichtig H."/>
        </authorList>
    </citation>
    <scope>NUCLEOTIDE SEQUENCE [LARGE SCALE GENOMIC DNA]</scope>
    <source>
        <strain evidence="3">FDAARGOS_311</strain>
    </source>
</reference>
<sequence length="251" mass="27872">MDFIKNHEHQHEQSTNDPREVKEKLCQLMKDSLHTTANGSTEAEKQAHQLGSSPPLDVSPTNSSPNPDNDNQTDKEGDKPRTEAKEATGSNNDPSPSPNDDNKTDKEADEGADETTTPAKEATKPDDQLPQPSEDQSNTPEPDTSEAEGLRLQKREHNRVYGENMHAESCCVIPDEDCFGHLNPKETGEDEDEELQRQKREFHEEIYTLIERGCGITLTPSGRELMAKLSSEEELNANADIGINPIVFSIL</sequence>
<dbReference type="VEuPathDB" id="FungiDB:An17g00500"/>
<proteinExistence type="predicted"/>
<feature type="compositionally biased region" description="Low complexity" evidence="1">
    <location>
        <begin position="59"/>
        <end position="70"/>
    </location>
</feature>
<feature type="region of interest" description="Disordered" evidence="1">
    <location>
        <begin position="1"/>
        <end position="153"/>
    </location>
</feature>
<name>A0A254TZN6_ASPNG</name>
<dbReference type="VEuPathDB" id="FungiDB:M747DRAFT_305490"/>
<dbReference type="VEuPathDB" id="FungiDB:ATCC64974_64530"/>
<gene>
    <name evidence="2" type="ORF">CAN33_0035895</name>
</gene>
<evidence type="ECO:0000313" key="3">
    <source>
        <dbReference type="Proteomes" id="UP000197666"/>
    </source>
</evidence>
<feature type="compositionally biased region" description="Basic and acidic residues" evidence="1">
    <location>
        <begin position="1"/>
        <end position="25"/>
    </location>
</feature>